<dbReference type="InterPro" id="IPR039761">
    <property type="entry name" value="Bms1/Tsr1"/>
</dbReference>
<feature type="region of interest" description="Disordered" evidence="4">
    <location>
        <begin position="1"/>
        <end position="38"/>
    </location>
</feature>
<evidence type="ECO:0000256" key="4">
    <source>
        <dbReference type="SAM" id="MobiDB-lite"/>
    </source>
</evidence>
<evidence type="ECO:0000256" key="1">
    <source>
        <dbReference type="ARBA" id="ARBA00004604"/>
    </source>
</evidence>
<evidence type="ECO:0000256" key="2">
    <source>
        <dbReference type="ARBA" id="ARBA00022517"/>
    </source>
</evidence>
<dbReference type="SUPFAM" id="SSF52540">
    <property type="entry name" value="P-loop containing nucleoside triphosphate hydrolases"/>
    <property type="match status" value="1"/>
</dbReference>
<dbReference type="SMART" id="SM01362">
    <property type="entry name" value="DUF663"/>
    <property type="match status" value="1"/>
</dbReference>
<dbReference type="SMART" id="SM00785">
    <property type="entry name" value="AARP2CN"/>
    <property type="match status" value="1"/>
</dbReference>
<feature type="compositionally biased region" description="Basic and acidic residues" evidence="4">
    <location>
        <begin position="1106"/>
        <end position="1119"/>
    </location>
</feature>
<keyword evidence="3" id="KW-0539">Nucleus</keyword>
<dbReference type="Pfam" id="PF04950">
    <property type="entry name" value="RIBIOP_C"/>
    <property type="match status" value="1"/>
</dbReference>
<feature type="compositionally biased region" description="Basic residues" evidence="4">
    <location>
        <begin position="1"/>
        <end position="12"/>
    </location>
</feature>
<dbReference type="InterPro" id="IPR037875">
    <property type="entry name" value="Bms1_N"/>
</dbReference>
<evidence type="ECO:0000256" key="3">
    <source>
        <dbReference type="ARBA" id="ARBA00023242"/>
    </source>
</evidence>
<feature type="compositionally biased region" description="Basic and acidic residues" evidence="4">
    <location>
        <begin position="19"/>
        <end position="34"/>
    </location>
</feature>
<dbReference type="InterPro" id="IPR027417">
    <property type="entry name" value="P-loop_NTPase"/>
</dbReference>
<protein>
    <submittedName>
        <fullName evidence="6">Ribosome biogenesis protein bms1</fullName>
    </submittedName>
</protein>
<dbReference type="PROSITE" id="PS51714">
    <property type="entry name" value="G_BMS1"/>
    <property type="match status" value="1"/>
</dbReference>
<dbReference type="PANTHER" id="PTHR12858:SF2">
    <property type="entry name" value="RIBOSOME BIOGENESIS PROTEIN BMS1 HOMOLOG"/>
    <property type="match status" value="1"/>
</dbReference>
<dbReference type="InterPro" id="IPR030387">
    <property type="entry name" value="G_Bms1/Tsr1_dom"/>
</dbReference>
<dbReference type="InterPro" id="IPR012948">
    <property type="entry name" value="AARP2CN"/>
</dbReference>
<feature type="region of interest" description="Disordered" evidence="4">
    <location>
        <begin position="422"/>
        <end position="500"/>
    </location>
</feature>
<gene>
    <name evidence="6" type="ORF">BLNAU_9237</name>
</gene>
<dbReference type="InterPro" id="IPR007034">
    <property type="entry name" value="BMS1_TSR1_C"/>
</dbReference>
<keyword evidence="7" id="KW-1185">Reference proteome</keyword>
<feature type="region of interest" description="Disordered" evidence="4">
    <location>
        <begin position="1085"/>
        <end position="1143"/>
    </location>
</feature>
<feature type="compositionally biased region" description="Basic residues" evidence="4">
    <location>
        <begin position="1091"/>
        <end position="1105"/>
    </location>
</feature>
<evidence type="ECO:0000313" key="6">
    <source>
        <dbReference type="EMBL" id="KAK2955886.1"/>
    </source>
</evidence>
<reference evidence="6 7" key="1">
    <citation type="journal article" date="2022" name="bioRxiv">
        <title>Genomics of Preaxostyla Flagellates Illuminates Evolutionary Transitions and the Path Towards Mitochondrial Loss.</title>
        <authorList>
            <person name="Novak L.V.F."/>
            <person name="Treitli S.C."/>
            <person name="Pyrih J."/>
            <person name="Halakuc P."/>
            <person name="Pipaliya S.V."/>
            <person name="Vacek V."/>
            <person name="Brzon O."/>
            <person name="Soukal P."/>
            <person name="Eme L."/>
            <person name="Dacks J.B."/>
            <person name="Karnkowska A."/>
            <person name="Elias M."/>
            <person name="Hampl V."/>
        </authorList>
    </citation>
    <scope>NUCLEOTIDE SEQUENCE [LARGE SCALE GENOMIC DNA]</scope>
    <source>
        <strain evidence="6">NAU3</strain>
        <tissue evidence="6">Gut</tissue>
    </source>
</reference>
<dbReference type="CDD" id="cd01882">
    <property type="entry name" value="BMS1"/>
    <property type="match status" value="1"/>
</dbReference>
<feature type="region of interest" description="Disordered" evidence="4">
    <location>
        <begin position="649"/>
        <end position="709"/>
    </location>
</feature>
<comment type="caution">
    <text evidence="6">The sequence shown here is derived from an EMBL/GenBank/DDBJ whole genome shotgun (WGS) entry which is preliminary data.</text>
</comment>
<name>A0ABQ9XWM9_9EUKA</name>
<evidence type="ECO:0000259" key="5">
    <source>
        <dbReference type="PROSITE" id="PS51714"/>
    </source>
</evidence>
<comment type="subcellular location">
    <subcellularLocation>
        <location evidence="1">Nucleus</location>
        <location evidence="1">Nucleolus</location>
    </subcellularLocation>
</comment>
<keyword evidence="2" id="KW-0690">Ribosome biogenesis</keyword>
<sequence>MEQENKRHRGKRAGNLSSKVDKSDPKVSAKEKNPKAFGYASGNRFMKYARKSADREQRRLHMPKVDFSQPVHETPPLVIAVQGPPRVGKTTLIRSLIKHYTNRNVPHPVGPITLVAGKNRRITFLECGNDLNSMIDTAKIADVCLLLIDASFGFEMETFEFLNILQTHGFPKVMGVLTHLDAFKNNKTLKKTKKALKQRFWGEVQHGTKLFYLSGMMGNKYMKNEVRNMSRFISVMKTQPLSWQSSHPYVLVDRWEDLTDPAEVTLNPSVDRRIAFFGYLRGSILNPGSTAQMMHLCGVGDEDIEAVESVADPCPLPEKAKKRKLNEKETGLYAPRSDVGGLLYDKDAVYITLPDHTINYTPNPKLTATGENGDGITGDSMLPPAETEGVEMVRQLTRREAIGKLDQSAEDGGFRLFATSVVGDEDGESEEEDDEEEDEVEGDPNSEWSEDGGKEAEDDDDEDDSQNESGSGGEDDEDNFEEGDEEEEPQSSGIVGKPTLPSETRWMEQALHRAGQQYGFEQMSLSDLVYGAEDPTISNHADTLEEEDDTFSGGFLKPTKTPEMRAKNALDCSLPQLSLADLSIWEDQAVRELIRNQFVTGDWGVREALREKKLKQLKERVQGGEMTEAEMHAEMARLDRLADGEFQDEAGEDEDDEETDFDEEGKAIKKPKKEKKKEESTEGETKADDPEKGSMLVDKRKEKKRLRREEEISGFQRELNLEKEEQEKLNAEFFTMFGSQLGDNSIGLLPGHYVRIVLPSIPPEFTRVQNASLPIILGAVPIGETTLGFVKARFKKHRWNDKILKTNDPVVVSVGWRRYQCIPLYSIEDQNHRQRLLKYTPPHVHCTATFWAPYAPPQTGLIAFRHTQMEADNFRIAATGVVIESGKVFQIMKKLKLIGHPFDIKKNTAFIKDMFTSELEVNKYLGASIRTVSGIRGQIKKALTTTRYPLGSFRAGFEDKIQKSDIVFLPTWVSVDPIKFYNPLSTLLTNEPAMLKTIGTLKFEKRDELPPPKTDSGYQSDPVRKEFKFTPLKLSKSLREELPFKSKPKNEKSKRKRKATDELYYTPAFVSEDEKRRAIFLQQLATESNKRAKRKELQHKEHLKKKAEEEKKKETEKEQKLRKKIKERYQFEGSKKGKSIRTE</sequence>
<dbReference type="Gene3D" id="3.40.50.300">
    <property type="entry name" value="P-loop containing nucleotide triphosphate hydrolases"/>
    <property type="match status" value="1"/>
</dbReference>
<feature type="compositionally biased region" description="Acidic residues" evidence="4">
    <location>
        <begin position="649"/>
        <end position="663"/>
    </location>
</feature>
<feature type="compositionally biased region" description="Acidic residues" evidence="4">
    <location>
        <begin position="423"/>
        <end position="466"/>
    </location>
</feature>
<feature type="compositionally biased region" description="Basic and acidic residues" evidence="4">
    <location>
        <begin position="1127"/>
        <end position="1143"/>
    </location>
</feature>
<evidence type="ECO:0000313" key="7">
    <source>
        <dbReference type="Proteomes" id="UP001281761"/>
    </source>
</evidence>
<dbReference type="Proteomes" id="UP001281761">
    <property type="component" value="Unassembled WGS sequence"/>
</dbReference>
<accession>A0ABQ9XWM9</accession>
<feature type="compositionally biased region" description="Basic and acidic residues" evidence="4">
    <location>
        <begin position="676"/>
        <end position="700"/>
    </location>
</feature>
<dbReference type="EMBL" id="JARBJD010000062">
    <property type="protein sequence ID" value="KAK2955886.1"/>
    <property type="molecule type" value="Genomic_DNA"/>
</dbReference>
<dbReference type="PANTHER" id="PTHR12858">
    <property type="entry name" value="RIBOSOME BIOGENESIS PROTEIN"/>
    <property type="match status" value="1"/>
</dbReference>
<feature type="compositionally biased region" description="Acidic residues" evidence="4">
    <location>
        <begin position="473"/>
        <end position="489"/>
    </location>
</feature>
<proteinExistence type="predicted"/>
<dbReference type="Pfam" id="PF08142">
    <property type="entry name" value="AARP2CN"/>
    <property type="match status" value="1"/>
</dbReference>
<feature type="domain" description="Bms1-type G" evidence="5">
    <location>
        <begin position="74"/>
        <end position="239"/>
    </location>
</feature>
<organism evidence="6 7">
    <name type="scientific">Blattamonas nauphoetae</name>
    <dbReference type="NCBI Taxonomy" id="2049346"/>
    <lineage>
        <taxon>Eukaryota</taxon>
        <taxon>Metamonada</taxon>
        <taxon>Preaxostyla</taxon>
        <taxon>Oxymonadida</taxon>
        <taxon>Blattamonas</taxon>
    </lineage>
</organism>